<evidence type="ECO:0000313" key="2">
    <source>
        <dbReference type="EMBL" id="VDI22627.1"/>
    </source>
</evidence>
<name>A0A8B6DRP3_MYTGA</name>
<proteinExistence type="predicted"/>
<protein>
    <submittedName>
        <fullName evidence="2">Uncharacterized protein</fullName>
    </submittedName>
</protein>
<evidence type="ECO:0000256" key="1">
    <source>
        <dbReference type="SAM" id="MobiDB-lite"/>
    </source>
</evidence>
<feature type="region of interest" description="Disordered" evidence="1">
    <location>
        <begin position="1"/>
        <end position="30"/>
    </location>
</feature>
<gene>
    <name evidence="2" type="ORF">MGAL_10B004672</name>
</gene>
<accession>A0A8B6DRP3</accession>
<reference evidence="2" key="1">
    <citation type="submission" date="2018-11" db="EMBL/GenBank/DDBJ databases">
        <authorList>
            <person name="Alioto T."/>
            <person name="Alioto T."/>
        </authorList>
    </citation>
    <scope>NUCLEOTIDE SEQUENCE</scope>
</reference>
<sequence>MVPGSLPIKKTVTSTNETTGNGFKKGKFDNGFKIPKKPAADFKSEATAKQNSKNKPWETLVKRPILLNTIYNTPKKSFDIWWLNRANTAKGRSLHQWSANITITTDASKTGFRGRMKGQIFQGKRTSMF</sequence>
<dbReference type="Proteomes" id="UP000596742">
    <property type="component" value="Unassembled WGS sequence"/>
</dbReference>
<keyword evidence="3" id="KW-1185">Reference proteome</keyword>
<evidence type="ECO:0000313" key="3">
    <source>
        <dbReference type="Proteomes" id="UP000596742"/>
    </source>
</evidence>
<comment type="caution">
    <text evidence="2">The sequence shown here is derived from an EMBL/GenBank/DDBJ whole genome shotgun (WGS) entry which is preliminary data.</text>
</comment>
<dbReference type="AlphaFoldDB" id="A0A8B6DRP3"/>
<dbReference type="EMBL" id="UYJE01003813">
    <property type="protein sequence ID" value="VDI22627.1"/>
    <property type="molecule type" value="Genomic_DNA"/>
</dbReference>
<organism evidence="2 3">
    <name type="scientific">Mytilus galloprovincialis</name>
    <name type="common">Mediterranean mussel</name>
    <dbReference type="NCBI Taxonomy" id="29158"/>
    <lineage>
        <taxon>Eukaryota</taxon>
        <taxon>Metazoa</taxon>
        <taxon>Spiralia</taxon>
        <taxon>Lophotrochozoa</taxon>
        <taxon>Mollusca</taxon>
        <taxon>Bivalvia</taxon>
        <taxon>Autobranchia</taxon>
        <taxon>Pteriomorphia</taxon>
        <taxon>Mytilida</taxon>
        <taxon>Mytiloidea</taxon>
        <taxon>Mytilidae</taxon>
        <taxon>Mytilinae</taxon>
        <taxon>Mytilus</taxon>
    </lineage>
</organism>